<dbReference type="Gene3D" id="3.60.15.10">
    <property type="entry name" value="Ribonuclease Z/Hydroxyacylglutathione hydrolase-like"/>
    <property type="match status" value="1"/>
</dbReference>
<name>A0A953LDR6_SYMTR</name>
<dbReference type="SMART" id="SM00849">
    <property type="entry name" value="Lactamase_B"/>
    <property type="match status" value="1"/>
</dbReference>
<dbReference type="InterPro" id="IPR036866">
    <property type="entry name" value="RibonucZ/Hydroxyglut_hydro"/>
</dbReference>
<feature type="compositionally biased region" description="Low complexity" evidence="1">
    <location>
        <begin position="23"/>
        <end position="39"/>
    </location>
</feature>
<dbReference type="AlphaFoldDB" id="A0A953LDR6"/>
<dbReference type="PANTHER" id="PTHR42951:SF4">
    <property type="entry name" value="ACYL-COENZYME A THIOESTERASE MBLAC2"/>
    <property type="match status" value="1"/>
</dbReference>
<dbReference type="Proteomes" id="UP000732377">
    <property type="component" value="Unassembled WGS sequence"/>
</dbReference>
<comment type="caution">
    <text evidence="3">The sequence shown here is derived from an EMBL/GenBank/DDBJ whole genome shotgun (WGS) entry which is preliminary data.</text>
</comment>
<reference evidence="3" key="1">
    <citation type="submission" date="2017-11" db="EMBL/GenBank/DDBJ databases">
        <title>Three new genomes from thermophilic consortium.</title>
        <authorList>
            <person name="Quaggio R."/>
            <person name="Amgarten D."/>
            <person name="Setubal J.C."/>
        </authorList>
    </citation>
    <scope>NUCLEOTIDE SEQUENCE</scope>
    <source>
        <strain evidence="3">ZCTH01-B2</strain>
    </source>
</reference>
<evidence type="ECO:0000313" key="3">
    <source>
        <dbReference type="EMBL" id="MBY6275720.1"/>
    </source>
</evidence>
<feature type="region of interest" description="Disordered" evidence="1">
    <location>
        <begin position="1"/>
        <end position="43"/>
    </location>
</feature>
<dbReference type="EMBL" id="PIUK01000037">
    <property type="protein sequence ID" value="MBY6275720.1"/>
    <property type="molecule type" value="Genomic_DNA"/>
</dbReference>
<accession>A0A953LDR6</accession>
<dbReference type="SUPFAM" id="SSF56281">
    <property type="entry name" value="Metallo-hydrolase/oxidoreductase"/>
    <property type="match status" value="1"/>
</dbReference>
<dbReference type="InterPro" id="IPR050855">
    <property type="entry name" value="NDM-1-like"/>
</dbReference>
<dbReference type="PANTHER" id="PTHR42951">
    <property type="entry name" value="METALLO-BETA-LACTAMASE DOMAIN-CONTAINING"/>
    <property type="match status" value="1"/>
</dbReference>
<organism evidence="3 4">
    <name type="scientific">Symbiobacterium thermophilum</name>
    <dbReference type="NCBI Taxonomy" id="2734"/>
    <lineage>
        <taxon>Bacteria</taxon>
        <taxon>Bacillati</taxon>
        <taxon>Bacillota</taxon>
        <taxon>Clostridia</taxon>
        <taxon>Eubacteriales</taxon>
        <taxon>Symbiobacteriaceae</taxon>
        <taxon>Symbiobacterium</taxon>
    </lineage>
</organism>
<protein>
    <recommendedName>
        <fullName evidence="2">Metallo-beta-lactamase domain-containing protein</fullName>
    </recommendedName>
</protein>
<dbReference type="Pfam" id="PF00753">
    <property type="entry name" value="Lactamase_B"/>
    <property type="match status" value="1"/>
</dbReference>
<evidence type="ECO:0000256" key="1">
    <source>
        <dbReference type="SAM" id="MobiDB-lite"/>
    </source>
</evidence>
<dbReference type="CDD" id="cd16282">
    <property type="entry name" value="metallo-hydrolase-like_MBL-fold"/>
    <property type="match status" value="1"/>
</dbReference>
<proteinExistence type="predicted"/>
<feature type="domain" description="Metallo-beta-lactamase" evidence="2">
    <location>
        <begin position="136"/>
        <end position="309"/>
    </location>
</feature>
<dbReference type="InterPro" id="IPR001279">
    <property type="entry name" value="Metallo-B-lactamas"/>
</dbReference>
<evidence type="ECO:0000259" key="2">
    <source>
        <dbReference type="SMART" id="SM00849"/>
    </source>
</evidence>
<evidence type="ECO:0000313" key="4">
    <source>
        <dbReference type="Proteomes" id="UP000732377"/>
    </source>
</evidence>
<gene>
    <name evidence="3" type="ORF">CWE10_05775</name>
</gene>
<sequence length="388" mass="40950">MSVGCGGDRCEGRKRRHRRRVEAPGPGAGSPAAAAASPGHGEVNTVSKPGIVWAETRAGPAVYGIGGAPAPGGLVRIGQNLLYSWGADRPAGRPARPKQTEVLSHVSNQPVSLRIEQYLPSVTLVTRPLPGSSDFPVTAAQVTGQRHRVVVDTLIRPADMAPFAGATLVIYTHFDWDHCWGTAAFPGVPVIGHQLTRERLLAPEPGEFLERMRAEKPAHFEGSQIIPPDVTFRDRLDIDAGGLTLELHHQPGHTADSVVVHVPELGLLLAGDAVETPLPTLSESGHIRAWAGALRKWSQAGLKHVVPGHGRPGGPELLAANAAYIEGVLEAAEAGLAKGQTPQEIAAERPLAALLPAGLVDTLAPYYRQQHEANIAAAHAELRQSAGT</sequence>